<dbReference type="Gene3D" id="3.40.1350.10">
    <property type="match status" value="1"/>
</dbReference>
<evidence type="ECO:0000256" key="1">
    <source>
        <dbReference type="ARBA" id="ARBA00006738"/>
    </source>
</evidence>
<reference evidence="3" key="1">
    <citation type="submission" date="2012-10" db="EMBL/GenBank/DDBJ databases">
        <authorList>
            <person name="Harkins D.M."/>
            <person name="Durkin A.S."/>
            <person name="Brinkac L.M."/>
            <person name="Selengut J.D."/>
            <person name="Sanka R."/>
            <person name="DePew J."/>
            <person name="Purushe J."/>
            <person name="Picardeau M."/>
            <person name="Werts C."/>
            <person name="Goarant C."/>
            <person name="Vinetz J.M."/>
            <person name="Sutton G.G."/>
            <person name="Nelson W.C."/>
            <person name="Fouts D.E."/>
        </authorList>
    </citation>
    <scope>NUCLEOTIDE SEQUENCE [LARGE SCALE GENOMIC DNA]</scope>
    <source>
        <strain evidence="3">200802841</strain>
    </source>
</reference>
<dbReference type="HAMAP" id="MF_00048">
    <property type="entry name" value="UPF0102"/>
    <property type="match status" value="1"/>
</dbReference>
<evidence type="ECO:0000256" key="2">
    <source>
        <dbReference type="HAMAP-Rule" id="MF_00048"/>
    </source>
</evidence>
<evidence type="ECO:0000313" key="3">
    <source>
        <dbReference type="EMBL" id="EKO52782.1"/>
    </source>
</evidence>
<dbReference type="PANTHER" id="PTHR34039:SF1">
    <property type="entry name" value="UPF0102 PROTEIN YRAN"/>
    <property type="match status" value="1"/>
</dbReference>
<dbReference type="Pfam" id="PF02021">
    <property type="entry name" value="UPF0102"/>
    <property type="match status" value="1"/>
</dbReference>
<proteinExistence type="inferred from homology"/>
<name>A0A828Y838_9LEPT</name>
<organism evidence="3 4">
    <name type="scientific">Leptospira kirschneri str. 200802841</name>
    <dbReference type="NCBI Taxonomy" id="1193047"/>
    <lineage>
        <taxon>Bacteria</taxon>
        <taxon>Pseudomonadati</taxon>
        <taxon>Spirochaetota</taxon>
        <taxon>Spirochaetia</taxon>
        <taxon>Leptospirales</taxon>
        <taxon>Leptospiraceae</taxon>
        <taxon>Leptospira</taxon>
    </lineage>
</organism>
<sequence>MLIFVKWKIYFKEVSLSKFKKRKGDEGESIASNFLINLDHEILKRNYRFLHCEIDIISVKEEVLYFSEVKFWKEFEFFDPRFTFNFAKQTRMRKAAKGFLAENLSFQNHFVSFCLVSINEKKGCEYYPDLF</sequence>
<accession>A0A828Y838</accession>
<dbReference type="SUPFAM" id="SSF52980">
    <property type="entry name" value="Restriction endonuclease-like"/>
    <property type="match status" value="1"/>
</dbReference>
<comment type="similarity">
    <text evidence="1 2">Belongs to the UPF0102 family.</text>
</comment>
<comment type="caution">
    <text evidence="3">The sequence shown here is derived from an EMBL/GenBank/DDBJ whole genome shotgun (WGS) entry which is preliminary data.</text>
</comment>
<dbReference type="GO" id="GO:0003676">
    <property type="term" value="F:nucleic acid binding"/>
    <property type="evidence" value="ECO:0007669"/>
    <property type="project" value="InterPro"/>
</dbReference>
<keyword evidence="4" id="KW-1185">Reference proteome</keyword>
<dbReference type="EMBL" id="AKWH02000018">
    <property type="protein sequence ID" value="EKO52782.1"/>
    <property type="molecule type" value="Genomic_DNA"/>
</dbReference>
<dbReference type="InterPro" id="IPR011856">
    <property type="entry name" value="tRNA_endonuc-like_dom_sf"/>
</dbReference>
<dbReference type="NCBIfam" id="NF009157">
    <property type="entry name" value="PRK12497.4-3"/>
    <property type="match status" value="1"/>
</dbReference>
<dbReference type="Proteomes" id="UP000006339">
    <property type="component" value="Unassembled WGS sequence"/>
</dbReference>
<evidence type="ECO:0000313" key="4">
    <source>
        <dbReference type="Proteomes" id="UP000006339"/>
    </source>
</evidence>
<dbReference type="InterPro" id="IPR003509">
    <property type="entry name" value="UPF0102_YraN-like"/>
</dbReference>
<dbReference type="InterPro" id="IPR011335">
    <property type="entry name" value="Restrct_endonuc-II-like"/>
</dbReference>
<dbReference type="AlphaFoldDB" id="A0A828Y838"/>
<gene>
    <name evidence="3" type="ORF">LEP1GSC131_2556</name>
</gene>
<protein>
    <recommendedName>
        <fullName evidence="2">UPF0102 protein LEP1GSC131_2556</fullName>
    </recommendedName>
</protein>
<dbReference type="PANTHER" id="PTHR34039">
    <property type="entry name" value="UPF0102 PROTEIN YRAN"/>
    <property type="match status" value="1"/>
</dbReference>